<gene>
    <name evidence="3" type="ORF">TM35_000122880</name>
</gene>
<feature type="coiled-coil region" evidence="1">
    <location>
        <begin position="83"/>
        <end position="110"/>
    </location>
</feature>
<dbReference type="RefSeq" id="XP_028883579.1">
    <property type="nucleotide sequence ID" value="XM_029025263.1"/>
</dbReference>
<dbReference type="AlphaFoldDB" id="A0A1X0NYG6"/>
<feature type="compositionally biased region" description="Basic and acidic residues" evidence="2">
    <location>
        <begin position="192"/>
        <end position="209"/>
    </location>
</feature>
<evidence type="ECO:0000313" key="3">
    <source>
        <dbReference type="EMBL" id="ORC89513.1"/>
    </source>
</evidence>
<reference evidence="3 4" key="1">
    <citation type="submission" date="2017-03" db="EMBL/GenBank/DDBJ databases">
        <title>An alternative strategy for trypanosome survival in the mammalian bloodstream revealed through genome and transcriptome analysis of the ubiquitous bovine parasite Trypanosoma (Megatrypanum) theileri.</title>
        <authorList>
            <person name="Kelly S."/>
            <person name="Ivens A."/>
            <person name="Mott A."/>
            <person name="O'Neill E."/>
            <person name="Emms D."/>
            <person name="Macleod O."/>
            <person name="Voorheis P."/>
            <person name="Matthews J."/>
            <person name="Matthews K."/>
            <person name="Carrington M."/>
        </authorList>
    </citation>
    <scope>NUCLEOTIDE SEQUENCE [LARGE SCALE GENOMIC DNA]</scope>
    <source>
        <strain evidence="3">Edinburgh</strain>
    </source>
</reference>
<evidence type="ECO:0000256" key="1">
    <source>
        <dbReference type="SAM" id="Coils"/>
    </source>
</evidence>
<feature type="compositionally biased region" description="Low complexity" evidence="2">
    <location>
        <begin position="159"/>
        <end position="171"/>
    </location>
</feature>
<evidence type="ECO:0000256" key="2">
    <source>
        <dbReference type="SAM" id="MobiDB-lite"/>
    </source>
</evidence>
<proteinExistence type="predicted"/>
<keyword evidence="4" id="KW-1185">Reference proteome</keyword>
<dbReference type="VEuPathDB" id="TriTrypDB:TM35_000122880"/>
<dbReference type="GeneID" id="39985043"/>
<organism evidence="3 4">
    <name type="scientific">Trypanosoma theileri</name>
    <dbReference type="NCBI Taxonomy" id="67003"/>
    <lineage>
        <taxon>Eukaryota</taxon>
        <taxon>Discoba</taxon>
        <taxon>Euglenozoa</taxon>
        <taxon>Kinetoplastea</taxon>
        <taxon>Metakinetoplastina</taxon>
        <taxon>Trypanosomatida</taxon>
        <taxon>Trypanosomatidae</taxon>
        <taxon>Trypanosoma</taxon>
    </lineage>
</organism>
<dbReference type="EMBL" id="NBCO01000012">
    <property type="protein sequence ID" value="ORC89513.1"/>
    <property type="molecule type" value="Genomic_DNA"/>
</dbReference>
<sequence>MAGNLQKLLDEYMKSVSFDNSVNPAVAASFSEKYLKGFNAKEKANNVVKKMKSDGKDATQKIESEEVKARSAAQAPQLVKEKLDGLNAAIAEAKKAVEKEIQKKKLLEVEKLTKEDITNGGGPANMRSDTASLADAQLVKAERTVESVVEDNAFEQMKNTRNNNNTSHTTNESPQTKAHKIVTESQQQTNKENVKIENKNRNESVDKVNEAPNSSPSPRNLVHQNKPSSVISSNSLPSNDTSINDLKGTVPLNVTHLSDSSSSPALVRSPLLLLLVSMCVLGCTVVC</sequence>
<comment type="caution">
    <text evidence="3">The sequence shown here is derived from an EMBL/GenBank/DDBJ whole genome shotgun (WGS) entry which is preliminary data.</text>
</comment>
<feature type="compositionally biased region" description="Low complexity" evidence="2">
    <location>
        <begin position="227"/>
        <end position="239"/>
    </location>
</feature>
<evidence type="ECO:0000313" key="4">
    <source>
        <dbReference type="Proteomes" id="UP000192257"/>
    </source>
</evidence>
<dbReference type="Proteomes" id="UP000192257">
    <property type="component" value="Unassembled WGS sequence"/>
</dbReference>
<keyword evidence="1" id="KW-0175">Coiled coil</keyword>
<accession>A0A1X0NYG6</accession>
<feature type="compositionally biased region" description="Polar residues" evidence="2">
    <location>
        <begin position="211"/>
        <end position="226"/>
    </location>
</feature>
<name>A0A1X0NYG6_9TRYP</name>
<feature type="region of interest" description="Disordered" evidence="2">
    <location>
        <begin position="150"/>
        <end position="242"/>
    </location>
</feature>
<protein>
    <submittedName>
        <fullName evidence="3">Uncharacterized protein</fullName>
    </submittedName>
</protein>